<evidence type="ECO:0000313" key="3">
    <source>
        <dbReference type="Proteomes" id="UP001597221"/>
    </source>
</evidence>
<protein>
    <submittedName>
        <fullName evidence="2">DUF6612 family protein</fullName>
    </submittedName>
</protein>
<dbReference type="RefSeq" id="WP_251512461.1">
    <property type="nucleotide sequence ID" value="NZ_JAMBON010000006.1"/>
</dbReference>
<dbReference type="PROSITE" id="PS51257">
    <property type="entry name" value="PROKAR_LIPOPROTEIN"/>
    <property type="match status" value="1"/>
</dbReference>
<dbReference type="InterPro" id="IPR046720">
    <property type="entry name" value="DUF6612"/>
</dbReference>
<dbReference type="EMBL" id="JBHUDE010000016">
    <property type="protein sequence ID" value="MFD1606863.1"/>
    <property type="molecule type" value="Genomic_DNA"/>
</dbReference>
<organism evidence="2 3">
    <name type="scientific">Oceanobacillus luteolus</name>
    <dbReference type="NCBI Taxonomy" id="1274358"/>
    <lineage>
        <taxon>Bacteria</taxon>
        <taxon>Bacillati</taxon>
        <taxon>Bacillota</taxon>
        <taxon>Bacilli</taxon>
        <taxon>Bacillales</taxon>
        <taxon>Bacillaceae</taxon>
        <taxon>Oceanobacillus</taxon>
    </lineage>
</organism>
<reference evidence="3" key="1">
    <citation type="journal article" date="2019" name="Int. J. Syst. Evol. Microbiol.">
        <title>The Global Catalogue of Microorganisms (GCM) 10K type strain sequencing project: providing services to taxonomists for standard genome sequencing and annotation.</title>
        <authorList>
            <consortium name="The Broad Institute Genomics Platform"/>
            <consortium name="The Broad Institute Genome Sequencing Center for Infectious Disease"/>
            <person name="Wu L."/>
            <person name="Ma J."/>
        </authorList>
    </citation>
    <scope>NUCLEOTIDE SEQUENCE [LARGE SCALE GENOMIC DNA]</scope>
    <source>
        <strain evidence="3">CGMCC 1.12376</strain>
    </source>
</reference>
<proteinExistence type="predicted"/>
<feature type="chain" id="PRO_5045458212" evidence="1">
    <location>
        <begin position="21"/>
        <end position="268"/>
    </location>
</feature>
<evidence type="ECO:0000256" key="1">
    <source>
        <dbReference type="SAM" id="SignalP"/>
    </source>
</evidence>
<gene>
    <name evidence="2" type="ORF">ACFSBH_04275</name>
</gene>
<keyword evidence="3" id="KW-1185">Reference proteome</keyword>
<sequence length="268" mass="30399">MKKITVGIMFMLIMFLAACGESEDAQDVYQKALEAGEKIESAEVDMTMNQIIEGDPAMGSMEMGMDTKTAMTLDPLTMHQAGTITMNMDGMSLDNDMEMYLTNTDLYMYESMSQTWMKMSSDMMPMDLANMEQNPQEQLEMLESFIDEIDFSEEDDYYVFKYDGDGEELFELSQEIIKENFGEGVLGDAGVDIEEVLENMTVHSLYYEVHIDKKTYDTKKLITNMDLDITAEGETLSLQQEMTATYTGINTVDEIEVPQEVIDAAEEL</sequence>
<dbReference type="Pfam" id="PF20316">
    <property type="entry name" value="DUF6612"/>
    <property type="match status" value="1"/>
</dbReference>
<comment type="caution">
    <text evidence="2">The sequence shown here is derived from an EMBL/GenBank/DDBJ whole genome shotgun (WGS) entry which is preliminary data.</text>
</comment>
<accession>A0ABW4HMN0</accession>
<dbReference type="Gene3D" id="2.50.20.20">
    <property type="match status" value="1"/>
</dbReference>
<feature type="signal peptide" evidence="1">
    <location>
        <begin position="1"/>
        <end position="20"/>
    </location>
</feature>
<name>A0ABW4HMN0_9BACI</name>
<dbReference type="Proteomes" id="UP001597221">
    <property type="component" value="Unassembled WGS sequence"/>
</dbReference>
<evidence type="ECO:0000313" key="2">
    <source>
        <dbReference type="EMBL" id="MFD1606863.1"/>
    </source>
</evidence>
<keyword evidence="1" id="KW-0732">Signal</keyword>